<evidence type="ECO:0000256" key="7">
    <source>
        <dbReference type="RuleBase" id="RU362018"/>
    </source>
</evidence>
<evidence type="ECO:0000256" key="1">
    <source>
        <dbReference type="ARBA" id="ARBA00004651"/>
    </source>
</evidence>
<name>A0ABN1JJB6_9CLOT</name>
<feature type="transmembrane region" description="Helical" evidence="7">
    <location>
        <begin position="283"/>
        <end position="303"/>
    </location>
</feature>
<proteinExistence type="inferred from homology"/>
<keyword evidence="7" id="KW-0813">Transport</keyword>
<protein>
    <recommendedName>
        <fullName evidence="7">Nucleoside permease</fullName>
    </recommendedName>
</protein>
<evidence type="ECO:0000256" key="6">
    <source>
        <dbReference type="ARBA" id="ARBA00023136"/>
    </source>
</evidence>
<feature type="transmembrane region" description="Helical" evidence="7">
    <location>
        <begin position="90"/>
        <end position="113"/>
    </location>
</feature>
<dbReference type="Pfam" id="PF01773">
    <property type="entry name" value="Nucleos_tra2_N"/>
    <property type="match status" value="1"/>
</dbReference>
<feature type="transmembrane region" description="Helical" evidence="7">
    <location>
        <begin position="346"/>
        <end position="367"/>
    </location>
</feature>
<keyword evidence="12" id="KW-1185">Reference proteome</keyword>
<keyword evidence="6 7" id="KW-0472">Membrane</keyword>
<reference evidence="11 12" key="1">
    <citation type="journal article" date="2019" name="Int. J. Syst. Evol. Microbiol.">
        <title>The Global Catalogue of Microorganisms (GCM) 10K type strain sequencing project: providing services to taxonomists for standard genome sequencing and annotation.</title>
        <authorList>
            <consortium name="The Broad Institute Genomics Platform"/>
            <consortium name="The Broad Institute Genome Sequencing Center for Infectious Disease"/>
            <person name="Wu L."/>
            <person name="Ma J."/>
        </authorList>
    </citation>
    <scope>NUCLEOTIDE SEQUENCE [LARGE SCALE GENOMIC DNA]</scope>
    <source>
        <strain evidence="11 12">JCM 1407</strain>
    </source>
</reference>
<dbReference type="Proteomes" id="UP001501510">
    <property type="component" value="Unassembled WGS sequence"/>
</dbReference>
<accession>A0ABN1JJB6</accession>
<comment type="caution">
    <text evidence="11">The sequence shown here is derived from an EMBL/GenBank/DDBJ whole genome shotgun (WGS) entry which is preliminary data.</text>
</comment>
<keyword evidence="4 7" id="KW-0812">Transmembrane</keyword>
<feature type="transmembrane region" description="Helical" evidence="7">
    <location>
        <begin position="252"/>
        <end position="277"/>
    </location>
</feature>
<evidence type="ECO:0000313" key="12">
    <source>
        <dbReference type="Proteomes" id="UP001501510"/>
    </source>
</evidence>
<dbReference type="RefSeq" id="WP_343761602.1">
    <property type="nucleotide sequence ID" value="NZ_BAAACG010000010.1"/>
</dbReference>
<dbReference type="EMBL" id="BAAACG010000010">
    <property type="protein sequence ID" value="GAA0741034.1"/>
    <property type="molecule type" value="Genomic_DNA"/>
</dbReference>
<comment type="similarity">
    <text evidence="2 7">Belongs to the concentrative nucleoside transporter (CNT) (TC 2.A.41) family.</text>
</comment>
<evidence type="ECO:0000259" key="8">
    <source>
        <dbReference type="Pfam" id="PF01773"/>
    </source>
</evidence>
<feature type="transmembrane region" description="Helical" evidence="7">
    <location>
        <begin position="125"/>
        <end position="146"/>
    </location>
</feature>
<dbReference type="InterPro" id="IPR011642">
    <property type="entry name" value="Gate_dom"/>
</dbReference>
<organism evidence="11 12">
    <name type="scientific">Clostridium oceanicum</name>
    <dbReference type="NCBI Taxonomy" id="1543"/>
    <lineage>
        <taxon>Bacteria</taxon>
        <taxon>Bacillati</taxon>
        <taxon>Bacillota</taxon>
        <taxon>Clostridia</taxon>
        <taxon>Eubacteriales</taxon>
        <taxon>Clostridiaceae</taxon>
        <taxon>Clostridium</taxon>
    </lineage>
</organism>
<feature type="domain" description="Nucleoside transporter/FeoB GTPase Gate" evidence="10">
    <location>
        <begin position="93"/>
        <end position="190"/>
    </location>
</feature>
<evidence type="ECO:0000256" key="2">
    <source>
        <dbReference type="ARBA" id="ARBA00009033"/>
    </source>
</evidence>
<dbReference type="InterPro" id="IPR002668">
    <property type="entry name" value="CNT_N_dom"/>
</dbReference>
<feature type="transmembrane region" description="Helical" evidence="7">
    <location>
        <begin position="167"/>
        <end position="189"/>
    </location>
</feature>
<evidence type="ECO:0000256" key="5">
    <source>
        <dbReference type="ARBA" id="ARBA00022989"/>
    </source>
</evidence>
<sequence length="406" mass="42915">MSKLIGVLGIIVFFSIAYICSNNKKKINWKLVIKGMILQLAFAFLILKFPPGRKFFEVISGLITKLLDFTKDGTAFLFGDLINPDKFGSIFALQILPTVIFFSSLMAVLYYLGIMQFIVSWMARGMLKVLGTSGAETLSAVANVFIGQTEAPLVIKPFISKMTKSELFTVMVGGMATVSGGVMAGYIAMGVNAGHLLAGSIMAAPVGLIISKILIPEVEESETKGKIAMDVETEDCNIIDAAARGAGEGLKLALNVGAMLLAFIALISLINALLGWVGGLFGAGYLSLNWIFGRLFAPIAYIMGVPGQDILNAGDLLGQKVVINEFVAYAGLSELIKSGAITQKTIVILTYALCSFANFSSIAIQIGGLGGLAPNRRSDIAKYGLKALLAGALTTCITATIAGILL</sequence>
<comment type="subcellular location">
    <subcellularLocation>
        <location evidence="1">Cell membrane</location>
        <topology evidence="1">Multi-pass membrane protein</topology>
    </subcellularLocation>
</comment>
<gene>
    <name evidence="11" type="ORF">GCM10008906_21690</name>
</gene>
<dbReference type="InterPro" id="IPR008276">
    <property type="entry name" value="C_nuclsd_transpt"/>
</dbReference>
<dbReference type="Pfam" id="PF07662">
    <property type="entry name" value="Nucleos_tra2_C"/>
    <property type="match status" value="1"/>
</dbReference>
<dbReference type="PANTHER" id="PTHR10590">
    <property type="entry name" value="SODIUM/NUCLEOSIDE COTRANSPORTER"/>
    <property type="match status" value="1"/>
</dbReference>
<feature type="transmembrane region" description="Helical" evidence="7">
    <location>
        <begin position="387"/>
        <end position="405"/>
    </location>
</feature>
<keyword evidence="3" id="KW-1003">Cell membrane</keyword>
<evidence type="ECO:0000256" key="3">
    <source>
        <dbReference type="ARBA" id="ARBA00022475"/>
    </source>
</evidence>
<dbReference type="InterPro" id="IPR011657">
    <property type="entry name" value="CNT_C_dom"/>
</dbReference>
<evidence type="ECO:0000256" key="4">
    <source>
        <dbReference type="ARBA" id="ARBA00022692"/>
    </source>
</evidence>
<evidence type="ECO:0000259" key="9">
    <source>
        <dbReference type="Pfam" id="PF07662"/>
    </source>
</evidence>
<feature type="transmembrane region" description="Helical" evidence="7">
    <location>
        <begin position="27"/>
        <end position="47"/>
    </location>
</feature>
<feature type="domain" description="Concentrative nucleoside transporter N-terminal" evidence="8">
    <location>
        <begin position="8"/>
        <end position="81"/>
    </location>
</feature>
<dbReference type="Pfam" id="PF07670">
    <property type="entry name" value="Gate"/>
    <property type="match status" value="1"/>
</dbReference>
<feature type="transmembrane region" description="Helical" evidence="7">
    <location>
        <begin position="195"/>
        <end position="215"/>
    </location>
</feature>
<feature type="domain" description="Concentrative nucleoside transporter C-terminal" evidence="9">
    <location>
        <begin position="195"/>
        <end position="403"/>
    </location>
</feature>
<keyword evidence="5 7" id="KW-1133">Transmembrane helix</keyword>
<dbReference type="PANTHER" id="PTHR10590:SF4">
    <property type="entry name" value="SOLUTE CARRIER FAMILY 28 MEMBER 3"/>
    <property type="match status" value="1"/>
</dbReference>
<dbReference type="NCBIfam" id="TIGR00804">
    <property type="entry name" value="nupC"/>
    <property type="match status" value="1"/>
</dbReference>
<evidence type="ECO:0000313" key="11">
    <source>
        <dbReference type="EMBL" id="GAA0741034.1"/>
    </source>
</evidence>
<evidence type="ECO:0000259" key="10">
    <source>
        <dbReference type="Pfam" id="PF07670"/>
    </source>
</evidence>
<dbReference type="InterPro" id="IPR018270">
    <property type="entry name" value="C_nuclsd_transpt_met_bac"/>
</dbReference>